<organism evidence="2">
    <name type="scientific">Human papillomavirus</name>
    <dbReference type="NCBI Taxonomy" id="10566"/>
    <lineage>
        <taxon>Viruses</taxon>
        <taxon>Monodnaviria</taxon>
        <taxon>Shotokuvirae</taxon>
        <taxon>Cossaviricota</taxon>
        <taxon>Papovaviricetes</taxon>
        <taxon>Zurhausenvirales</taxon>
        <taxon>Papillomaviridae</taxon>
    </lineage>
</organism>
<feature type="region of interest" description="Disordered" evidence="1">
    <location>
        <begin position="15"/>
        <end position="71"/>
    </location>
</feature>
<name>A0A385PM49_9PAPI</name>
<protein>
    <submittedName>
        <fullName evidence="2">E4 protein</fullName>
    </submittedName>
</protein>
<sequence length="113" mass="13159">MQLFLPLIALQSGPLSLPKTLNIPPPPGTPRTPRKVTLEDDKQRRSALRQRVYDFDEDENKENEVPKDDELTSTLSDSLSRLLDKWDRDIDQLRDQVYHDFNVFKKRLGILLS</sequence>
<proteinExistence type="predicted"/>
<evidence type="ECO:0000313" key="2">
    <source>
        <dbReference type="EMBL" id="AYA94738.1"/>
    </source>
</evidence>
<dbReference type="EMBL" id="MH777383">
    <property type="protein sequence ID" value="AYA94738.1"/>
    <property type="molecule type" value="Genomic_DNA"/>
</dbReference>
<reference evidence="2" key="1">
    <citation type="journal article" date="2018" name="Nat. Med.">
        <title>Expanded skin virome in DOCK8-deficient patients.</title>
        <authorList>
            <consortium name="NISC Comparative Sequencing Program"/>
            <person name="Tirosh O."/>
            <person name="Conlan S."/>
            <person name="Deming C."/>
            <person name="Lee-Lin S.Q."/>
            <person name="Huang X."/>
            <person name="Su H.C."/>
            <person name="Freeman A.F."/>
            <person name="Segre J.A."/>
            <person name="Kong H.H."/>
        </authorList>
    </citation>
    <scope>NUCLEOTIDE SEQUENCE</scope>
    <source>
        <strain evidence="2">HPV-mSK_244</strain>
    </source>
</reference>
<accession>A0A385PM49</accession>
<evidence type="ECO:0000256" key="1">
    <source>
        <dbReference type="SAM" id="MobiDB-lite"/>
    </source>
</evidence>